<dbReference type="Proteomes" id="UP001458880">
    <property type="component" value="Unassembled WGS sequence"/>
</dbReference>
<evidence type="ECO:0000313" key="2">
    <source>
        <dbReference type="Proteomes" id="UP001458880"/>
    </source>
</evidence>
<gene>
    <name evidence="1" type="ORF">QE152_g29260</name>
</gene>
<accession>A0AAW1JI79</accession>
<evidence type="ECO:0000313" key="1">
    <source>
        <dbReference type="EMBL" id="KAK9703564.1"/>
    </source>
</evidence>
<keyword evidence="2" id="KW-1185">Reference proteome</keyword>
<reference evidence="1 2" key="1">
    <citation type="journal article" date="2024" name="BMC Genomics">
        <title>De novo assembly and annotation of Popillia japonica's genome with initial clues to its potential as an invasive pest.</title>
        <authorList>
            <person name="Cucini C."/>
            <person name="Boschi S."/>
            <person name="Funari R."/>
            <person name="Cardaioli E."/>
            <person name="Iannotti N."/>
            <person name="Marturano G."/>
            <person name="Paoli F."/>
            <person name="Bruttini M."/>
            <person name="Carapelli A."/>
            <person name="Frati F."/>
            <person name="Nardi F."/>
        </authorList>
    </citation>
    <scope>NUCLEOTIDE SEQUENCE [LARGE SCALE GENOMIC DNA]</scope>
    <source>
        <strain evidence="1">DMR45628</strain>
    </source>
</reference>
<dbReference type="EMBL" id="JASPKY010000367">
    <property type="protein sequence ID" value="KAK9703564.1"/>
    <property type="molecule type" value="Genomic_DNA"/>
</dbReference>
<dbReference type="AlphaFoldDB" id="A0AAW1JI79"/>
<proteinExistence type="predicted"/>
<protein>
    <submittedName>
        <fullName evidence="1">Uncharacterized protein</fullName>
    </submittedName>
</protein>
<sequence>MHSHFSNSASCPVGGALRPERLNIARPVSLFLEHNRSGEKRPSHLRARESSKVDPLRLANPLNRNFSMESNKFTRSTCVVEEARLELFRRCVQRRS</sequence>
<name>A0AAW1JI79_POPJA</name>
<organism evidence="1 2">
    <name type="scientific">Popillia japonica</name>
    <name type="common">Japanese beetle</name>
    <dbReference type="NCBI Taxonomy" id="7064"/>
    <lineage>
        <taxon>Eukaryota</taxon>
        <taxon>Metazoa</taxon>
        <taxon>Ecdysozoa</taxon>
        <taxon>Arthropoda</taxon>
        <taxon>Hexapoda</taxon>
        <taxon>Insecta</taxon>
        <taxon>Pterygota</taxon>
        <taxon>Neoptera</taxon>
        <taxon>Endopterygota</taxon>
        <taxon>Coleoptera</taxon>
        <taxon>Polyphaga</taxon>
        <taxon>Scarabaeiformia</taxon>
        <taxon>Scarabaeidae</taxon>
        <taxon>Rutelinae</taxon>
        <taxon>Popillia</taxon>
    </lineage>
</organism>
<comment type="caution">
    <text evidence="1">The sequence shown here is derived from an EMBL/GenBank/DDBJ whole genome shotgun (WGS) entry which is preliminary data.</text>
</comment>